<comment type="subunit">
    <text evidence="2">UreD, UreF and UreG form a complex that acts as a GTP-hydrolysis-dependent molecular chaperone, activating the urease apoprotein by helping to assemble the nickel containing metallocenter of UreC. The UreE protein probably delivers the nickel.</text>
</comment>
<keyword evidence="2" id="KW-0963">Cytoplasm</keyword>
<evidence type="ECO:0000313" key="4">
    <source>
        <dbReference type="Proteomes" id="UP001056336"/>
    </source>
</evidence>
<reference evidence="3" key="2">
    <citation type="submission" date="2022-05" db="EMBL/GenBank/DDBJ databases">
        <authorList>
            <person name="Kim J.-S."/>
            <person name="Lee K."/>
            <person name="Suh M."/>
            <person name="Eom M."/>
            <person name="Kim J.-S."/>
            <person name="Kim D.-S."/>
            <person name="Ko S.-H."/>
            <person name="Shin Y."/>
            <person name="Lee J.-S."/>
        </authorList>
    </citation>
    <scope>NUCLEOTIDE SEQUENCE</scope>
    <source>
        <strain evidence="3">N237</strain>
    </source>
</reference>
<gene>
    <name evidence="2" type="primary">ureD</name>
    <name evidence="3" type="ORF">M6D93_18885</name>
</gene>
<comment type="function">
    <text evidence="2">Required for maturation of urease via the functional incorporation of the urease nickel metallocenter.</text>
</comment>
<evidence type="ECO:0000313" key="3">
    <source>
        <dbReference type="EMBL" id="UQX88325.1"/>
    </source>
</evidence>
<keyword evidence="1 2" id="KW-0143">Chaperone</keyword>
<proteinExistence type="inferred from homology"/>
<dbReference type="InterPro" id="IPR002669">
    <property type="entry name" value="UreD"/>
</dbReference>
<keyword evidence="2" id="KW-0996">Nickel insertion</keyword>
<keyword evidence="4" id="KW-1185">Reference proteome</keyword>
<reference evidence="3" key="1">
    <citation type="journal article" date="2018" name="Int. J. Syst. Evol. Microbiol.">
        <title>Jatrophihabitans telluris sp. nov., isolated from sediment soil of lava forest wetlands and the emended description of the genus Jatrophihabitans.</title>
        <authorList>
            <person name="Lee K.C."/>
            <person name="Suh M.K."/>
            <person name="Eom M.K."/>
            <person name="Kim K.K."/>
            <person name="Kim J.S."/>
            <person name="Kim D.S."/>
            <person name="Ko S.H."/>
            <person name="Shin Y.K."/>
            <person name="Lee J.S."/>
        </authorList>
    </citation>
    <scope>NUCLEOTIDE SEQUENCE</scope>
    <source>
        <strain evidence="3">N237</strain>
    </source>
</reference>
<comment type="subcellular location">
    <subcellularLocation>
        <location evidence="2">Cytoplasm</location>
    </subcellularLocation>
</comment>
<accession>A0ABY4QXT7</accession>
<comment type="similarity">
    <text evidence="2">Belongs to the UreD family.</text>
</comment>
<protein>
    <recommendedName>
        <fullName evidence="2">Urease accessory protein UreD</fullName>
    </recommendedName>
</protein>
<dbReference type="RefSeq" id="WP_249771710.1">
    <property type="nucleotide sequence ID" value="NZ_CP097332.1"/>
</dbReference>
<name>A0ABY4QXT7_9ACTN</name>
<dbReference type="Pfam" id="PF01774">
    <property type="entry name" value="UreD"/>
    <property type="match status" value="1"/>
</dbReference>
<dbReference type="Proteomes" id="UP001056336">
    <property type="component" value="Chromosome"/>
</dbReference>
<sequence length="236" mass="24100">MATVEKGGVLRELVSGPPLTVRRIQDAEPDVCSLCLVGSAAGPLAGDEVEFRLSLGDGARVRLSASGASIAQGDGTGTARQRSVIRLGDGAELIAEPPPLIVAAGGAADVEVCIELADSASMLWSETLVLGRSGEAAGLARLRWSVRRDGAPLLVQSIDLRDPSPWVGVLDGQRVLSSAVMTGPGVLARTVVDSPRAVAQRVDDCTVLFTVLSTDAATAAASMAELRAAVPLPVSG</sequence>
<dbReference type="HAMAP" id="MF_01384">
    <property type="entry name" value="UreD"/>
    <property type="match status" value="1"/>
</dbReference>
<organism evidence="3 4">
    <name type="scientific">Jatrophihabitans telluris</name>
    <dbReference type="NCBI Taxonomy" id="2038343"/>
    <lineage>
        <taxon>Bacteria</taxon>
        <taxon>Bacillati</taxon>
        <taxon>Actinomycetota</taxon>
        <taxon>Actinomycetes</taxon>
        <taxon>Jatrophihabitantales</taxon>
        <taxon>Jatrophihabitantaceae</taxon>
        <taxon>Jatrophihabitans</taxon>
    </lineage>
</organism>
<evidence type="ECO:0000256" key="1">
    <source>
        <dbReference type="ARBA" id="ARBA00023186"/>
    </source>
</evidence>
<dbReference type="EMBL" id="CP097332">
    <property type="protein sequence ID" value="UQX88325.1"/>
    <property type="molecule type" value="Genomic_DNA"/>
</dbReference>
<evidence type="ECO:0000256" key="2">
    <source>
        <dbReference type="HAMAP-Rule" id="MF_01384"/>
    </source>
</evidence>